<gene>
    <name evidence="6" type="ORF">GCM10010923_16280</name>
</gene>
<dbReference type="RefSeq" id="WP_188642219.1">
    <property type="nucleotide sequence ID" value="NZ_BMID01000001.1"/>
</dbReference>
<comment type="caution">
    <text evidence="6">The sequence shown here is derived from an EMBL/GenBank/DDBJ whole genome shotgun (WGS) entry which is preliminary data.</text>
</comment>
<keyword evidence="3" id="KW-0902">Two-component regulatory system</keyword>
<evidence type="ECO:0000256" key="1">
    <source>
        <dbReference type="ARBA" id="ARBA00022679"/>
    </source>
</evidence>
<keyword evidence="4" id="KW-0812">Transmembrane</keyword>
<evidence type="ECO:0000313" key="7">
    <source>
        <dbReference type="Proteomes" id="UP000603317"/>
    </source>
</evidence>
<keyword evidence="7" id="KW-1185">Reference proteome</keyword>
<evidence type="ECO:0000256" key="3">
    <source>
        <dbReference type="ARBA" id="ARBA00023012"/>
    </source>
</evidence>
<reference evidence="7" key="1">
    <citation type="journal article" date="2019" name="Int. J. Syst. Evol. Microbiol.">
        <title>The Global Catalogue of Microorganisms (GCM) 10K type strain sequencing project: providing services to taxonomists for standard genome sequencing and annotation.</title>
        <authorList>
            <consortium name="The Broad Institute Genomics Platform"/>
            <consortium name="The Broad Institute Genome Sequencing Center for Infectious Disease"/>
            <person name="Wu L."/>
            <person name="Ma J."/>
        </authorList>
    </citation>
    <scope>NUCLEOTIDE SEQUENCE [LARGE SCALE GENOMIC DNA]</scope>
    <source>
        <strain evidence="7">CGMCC 1.15297</strain>
    </source>
</reference>
<feature type="transmembrane region" description="Helical" evidence="4">
    <location>
        <begin position="12"/>
        <end position="30"/>
    </location>
</feature>
<evidence type="ECO:0000256" key="2">
    <source>
        <dbReference type="ARBA" id="ARBA00022777"/>
    </source>
</evidence>
<dbReference type="InterPro" id="IPR036890">
    <property type="entry name" value="HATPase_C_sf"/>
</dbReference>
<evidence type="ECO:0000313" key="6">
    <source>
        <dbReference type="EMBL" id="GGA07039.1"/>
    </source>
</evidence>
<feature type="domain" description="Signal transduction histidine kinase subgroup 3 dimerisation and phosphoacceptor" evidence="5">
    <location>
        <begin position="346"/>
        <end position="405"/>
    </location>
</feature>
<feature type="transmembrane region" description="Helical" evidence="4">
    <location>
        <begin position="42"/>
        <end position="61"/>
    </location>
</feature>
<dbReference type="Pfam" id="PF07730">
    <property type="entry name" value="HisKA_3"/>
    <property type="match status" value="1"/>
</dbReference>
<keyword evidence="2 6" id="KW-0418">Kinase</keyword>
<dbReference type="Gene3D" id="3.30.565.10">
    <property type="entry name" value="Histidine kinase-like ATPase, C-terminal domain"/>
    <property type="match status" value="1"/>
</dbReference>
<dbReference type="InterPro" id="IPR050482">
    <property type="entry name" value="Sensor_HK_TwoCompSys"/>
</dbReference>
<dbReference type="InterPro" id="IPR011712">
    <property type="entry name" value="Sig_transdc_His_kin_sub3_dim/P"/>
</dbReference>
<organism evidence="6 7">
    <name type="scientific">Blastomonas marina</name>
    <dbReference type="NCBI Taxonomy" id="1867408"/>
    <lineage>
        <taxon>Bacteria</taxon>
        <taxon>Pseudomonadati</taxon>
        <taxon>Pseudomonadota</taxon>
        <taxon>Alphaproteobacteria</taxon>
        <taxon>Sphingomonadales</taxon>
        <taxon>Sphingomonadaceae</taxon>
        <taxon>Blastomonas</taxon>
    </lineage>
</organism>
<evidence type="ECO:0000256" key="4">
    <source>
        <dbReference type="SAM" id="Phobius"/>
    </source>
</evidence>
<keyword evidence="4" id="KW-0472">Membrane</keyword>
<feature type="transmembrane region" description="Helical" evidence="4">
    <location>
        <begin position="70"/>
        <end position="88"/>
    </location>
</feature>
<feature type="transmembrane region" description="Helical" evidence="4">
    <location>
        <begin position="144"/>
        <end position="164"/>
    </location>
</feature>
<protein>
    <submittedName>
        <fullName evidence="6">Sensor histidine kinase</fullName>
    </submittedName>
</protein>
<dbReference type="SUPFAM" id="SSF55874">
    <property type="entry name" value="ATPase domain of HSP90 chaperone/DNA topoisomerase II/histidine kinase"/>
    <property type="match status" value="1"/>
</dbReference>
<evidence type="ECO:0000259" key="5">
    <source>
        <dbReference type="Pfam" id="PF07730"/>
    </source>
</evidence>
<dbReference type="EMBL" id="BMID01000001">
    <property type="protein sequence ID" value="GGA07039.1"/>
    <property type="molecule type" value="Genomic_DNA"/>
</dbReference>
<keyword evidence="4" id="KW-1133">Transmembrane helix</keyword>
<proteinExistence type="predicted"/>
<name>A0ABQ1FDL2_9SPHN</name>
<dbReference type="Proteomes" id="UP000603317">
    <property type="component" value="Unassembled WGS sequence"/>
</dbReference>
<keyword evidence="1" id="KW-0808">Transferase</keyword>
<accession>A0ABQ1FDL2</accession>
<sequence length="546" mass="60502">MQRTLANRSGRVISLSRLLLSVVFITAIWLDPSQPTAFPEAGYILLTAYVAFAVGALLLTWDNWRRDWKFAWPFHVVDILLFSVMVYLTDGYTSPFFTLFVFLLFSAAVRWNWRATAMTALVVTGAFFLAGALSLQFAQGDFELQRLIFRTSYLLVVSALFVWFGQHLQAAWQSAHSDLGKNETSLREILETLIKSSGAPNVSVLWWDDEEPWVYRSTATGKAYDYQRFEPQALQPFFDLAAGASGLLGDARGVVALEEEAGRLVERPANSQHYINQILDFDRFAAAPFSTIDIHGWIVLAGTSGLSVDDLKEARTAAKGVARFFDRTSRERSLEERVAAESGLTLARDLHDSVVQIIAGASYRLNAMHGMFSDNGPLQAEIDKLRSELTAEHADLRALIARLRGQPGHVVEQNFGAEMAQVLARISRQWGVTCTLGHSPERLTISAECQREIGLMLRETAANAVKHGGAREIAVECLVESGRLLLTIFEDGSGFNSAMIAEDGETITHLPLSLSERVKKLDGDLEIVALNSGSRTRISLPMERLS</sequence>
<feature type="transmembrane region" description="Helical" evidence="4">
    <location>
        <begin position="120"/>
        <end position="138"/>
    </location>
</feature>
<dbReference type="PANTHER" id="PTHR24421">
    <property type="entry name" value="NITRATE/NITRITE SENSOR PROTEIN NARX-RELATED"/>
    <property type="match status" value="1"/>
</dbReference>
<dbReference type="GO" id="GO:0016301">
    <property type="term" value="F:kinase activity"/>
    <property type="evidence" value="ECO:0007669"/>
    <property type="project" value="UniProtKB-KW"/>
</dbReference>